<keyword evidence="1" id="KW-0547">Nucleotide-binding</keyword>
<dbReference type="Pfam" id="PF00989">
    <property type="entry name" value="PAS"/>
    <property type="match status" value="1"/>
</dbReference>
<dbReference type="Gene3D" id="3.30.450.20">
    <property type="entry name" value="PAS domain"/>
    <property type="match status" value="1"/>
</dbReference>
<name>A0A495WJG9_9RHOO</name>
<dbReference type="SUPFAM" id="SSF55785">
    <property type="entry name" value="PYP-like sensor domain (PAS domain)"/>
    <property type="match status" value="1"/>
</dbReference>
<reference evidence="7 8" key="1">
    <citation type="submission" date="2018-10" db="EMBL/GenBank/DDBJ databases">
        <title>Genomic Encyclopedia of Type Strains, Phase IV (KMG-IV): sequencing the most valuable type-strain genomes for metagenomic binning, comparative biology and taxonomic classification.</title>
        <authorList>
            <person name="Goeker M."/>
        </authorList>
    </citation>
    <scope>NUCLEOTIDE SEQUENCE [LARGE SCALE GENOMIC DNA]</scope>
    <source>
        <strain evidence="7 8">DSM 23841</strain>
    </source>
</reference>
<dbReference type="RefSeq" id="WP_121456940.1">
    <property type="nucleotide sequence ID" value="NZ_RBXP01000006.1"/>
</dbReference>
<dbReference type="GO" id="GO:0005524">
    <property type="term" value="F:ATP binding"/>
    <property type="evidence" value="ECO:0007669"/>
    <property type="project" value="UniProtKB-KW"/>
</dbReference>
<keyword evidence="4" id="KW-0238">DNA-binding</keyword>
<dbReference type="PROSITE" id="PS50045">
    <property type="entry name" value="SIGMA54_INTERACT_4"/>
    <property type="match status" value="1"/>
</dbReference>
<accession>A0A495WJG9</accession>
<dbReference type="InterPro" id="IPR029016">
    <property type="entry name" value="GAF-like_dom_sf"/>
</dbReference>
<dbReference type="PANTHER" id="PTHR32071">
    <property type="entry name" value="TRANSCRIPTIONAL REGULATORY PROTEIN"/>
    <property type="match status" value="1"/>
</dbReference>
<dbReference type="InterPro" id="IPR002078">
    <property type="entry name" value="Sigma_54_int"/>
</dbReference>
<protein>
    <submittedName>
        <fullName evidence="7">Transcriptional regulator of acetoin/glycerol metabolism</fullName>
    </submittedName>
</protein>
<evidence type="ECO:0000256" key="4">
    <source>
        <dbReference type="ARBA" id="ARBA00023125"/>
    </source>
</evidence>
<gene>
    <name evidence="7" type="ORF">DFR40_0528</name>
</gene>
<dbReference type="PROSITE" id="PS00676">
    <property type="entry name" value="SIGMA54_INTERACT_2"/>
    <property type="match status" value="1"/>
</dbReference>
<dbReference type="SMART" id="SM00382">
    <property type="entry name" value="AAA"/>
    <property type="match status" value="1"/>
</dbReference>
<dbReference type="InterPro" id="IPR002197">
    <property type="entry name" value="HTH_Fis"/>
</dbReference>
<sequence length="638" mass="68952">MRANSPVPAPLLRQARRKLLAGDDFSDATIDERLARSWRRSLAAGLSPTGRLAVPDNLTASELGRALGRNHELLNHSRPIMEYLFEQVRHSHSMVVLADNRGVLMHTLGDADFLGKAERVALMSGACWDERQRGTNAIGTALAEAAGIEIHGDEHFLERNGFLTCAAAPIVSATGELLGILDISGDRRSRHPHTLGLVNTAARMIENRLVADACRRHLRLYLHPDPAGIGTVAEGIVALSEDGWIVGANRNALRMLGLATADIGGTPLFRTVDARLEDILAQARRRPQQPLRLHRPDGTPLYARLDGHEPRALAVAGSAAPARSDALAALDTGDARWRAAADRARRIVGKDIPLLITGESGVGKEMFARAAHQSSPQRDGPFVAINCAALPESLIEAELFGYVGGAFTGARKEGYIGRLREADGGTLFLDEIGDMPLAMQTRLLRVLQERQVTPLGGGQPVDLRFALICATHRDLPGACAAGAFRSDLYYRINGLTLQLPALRQRSDFAALCDKLLDQLFPDSPPSIAPALQQRLAAYAWPGNLRQLASALRTAGAMLDPGETRIDWCHLPDDLLEALQQAPEKTPENPVDRKNLAAMSLAAIHQALAEHAGNHSAAARQLGISRQTLYRKLKESPTG</sequence>
<dbReference type="InterPro" id="IPR027417">
    <property type="entry name" value="P-loop_NTPase"/>
</dbReference>
<proteinExistence type="predicted"/>
<dbReference type="Pfam" id="PF25601">
    <property type="entry name" value="AAA_lid_14"/>
    <property type="match status" value="1"/>
</dbReference>
<keyword evidence="2" id="KW-0067">ATP-binding</keyword>
<dbReference type="Gene3D" id="1.10.10.60">
    <property type="entry name" value="Homeodomain-like"/>
    <property type="match status" value="1"/>
</dbReference>
<evidence type="ECO:0000256" key="2">
    <source>
        <dbReference type="ARBA" id="ARBA00022840"/>
    </source>
</evidence>
<dbReference type="InterPro" id="IPR003018">
    <property type="entry name" value="GAF"/>
</dbReference>
<evidence type="ECO:0000256" key="5">
    <source>
        <dbReference type="ARBA" id="ARBA00023163"/>
    </source>
</evidence>
<evidence type="ECO:0000256" key="3">
    <source>
        <dbReference type="ARBA" id="ARBA00023015"/>
    </source>
</evidence>
<keyword evidence="5" id="KW-0804">Transcription</keyword>
<dbReference type="GO" id="GO:0006355">
    <property type="term" value="P:regulation of DNA-templated transcription"/>
    <property type="evidence" value="ECO:0007669"/>
    <property type="project" value="InterPro"/>
</dbReference>
<keyword evidence="3" id="KW-0805">Transcription regulation</keyword>
<dbReference type="Proteomes" id="UP000270626">
    <property type="component" value="Unassembled WGS sequence"/>
</dbReference>
<organism evidence="7 8">
    <name type="scientific">Azonexus fungiphilus</name>
    <dbReference type="NCBI Taxonomy" id="146940"/>
    <lineage>
        <taxon>Bacteria</taxon>
        <taxon>Pseudomonadati</taxon>
        <taxon>Pseudomonadota</taxon>
        <taxon>Betaproteobacteria</taxon>
        <taxon>Rhodocyclales</taxon>
        <taxon>Azonexaceae</taxon>
        <taxon>Azonexus</taxon>
    </lineage>
</organism>
<dbReference type="InterPro" id="IPR025662">
    <property type="entry name" value="Sigma_54_int_dom_ATP-bd_1"/>
</dbReference>
<dbReference type="InterPro" id="IPR058031">
    <property type="entry name" value="AAA_lid_NorR"/>
</dbReference>
<dbReference type="Gene3D" id="3.30.450.40">
    <property type="match status" value="1"/>
</dbReference>
<dbReference type="CDD" id="cd00009">
    <property type="entry name" value="AAA"/>
    <property type="match status" value="1"/>
</dbReference>
<evidence type="ECO:0000259" key="6">
    <source>
        <dbReference type="PROSITE" id="PS50045"/>
    </source>
</evidence>
<dbReference type="PROSITE" id="PS00675">
    <property type="entry name" value="SIGMA54_INTERACT_1"/>
    <property type="match status" value="1"/>
</dbReference>
<comment type="caution">
    <text evidence="7">The sequence shown here is derived from an EMBL/GenBank/DDBJ whole genome shotgun (WGS) entry which is preliminary data.</text>
</comment>
<dbReference type="FunFam" id="3.40.50.300:FF:000006">
    <property type="entry name" value="DNA-binding transcriptional regulator NtrC"/>
    <property type="match status" value="1"/>
</dbReference>
<dbReference type="Gene3D" id="1.10.8.60">
    <property type="match status" value="1"/>
</dbReference>
<dbReference type="Gene3D" id="3.40.50.300">
    <property type="entry name" value="P-loop containing nucleotide triphosphate hydrolases"/>
    <property type="match status" value="1"/>
</dbReference>
<dbReference type="PANTHER" id="PTHR32071:SF77">
    <property type="entry name" value="TRANSCRIPTIONAL REGULATORY PROTEIN"/>
    <property type="match status" value="1"/>
</dbReference>
<dbReference type="InterPro" id="IPR000014">
    <property type="entry name" value="PAS"/>
</dbReference>
<dbReference type="EMBL" id="RBXP01000006">
    <property type="protein sequence ID" value="RKT61882.1"/>
    <property type="molecule type" value="Genomic_DNA"/>
</dbReference>
<feature type="domain" description="Sigma-54 factor interaction" evidence="6">
    <location>
        <begin position="342"/>
        <end position="556"/>
    </location>
</feature>
<dbReference type="PRINTS" id="PR01590">
    <property type="entry name" value="HTHFIS"/>
</dbReference>
<evidence type="ECO:0000313" key="7">
    <source>
        <dbReference type="EMBL" id="RKT61882.1"/>
    </source>
</evidence>
<evidence type="ECO:0000256" key="1">
    <source>
        <dbReference type="ARBA" id="ARBA00022741"/>
    </source>
</evidence>
<dbReference type="InterPro" id="IPR003593">
    <property type="entry name" value="AAA+_ATPase"/>
</dbReference>
<dbReference type="InterPro" id="IPR013767">
    <property type="entry name" value="PAS_fold"/>
</dbReference>
<dbReference type="Pfam" id="PF00158">
    <property type="entry name" value="Sigma54_activat"/>
    <property type="match status" value="1"/>
</dbReference>
<dbReference type="OrthoDB" id="9761705at2"/>
<dbReference type="InterPro" id="IPR025943">
    <property type="entry name" value="Sigma_54_int_dom_ATP-bd_2"/>
</dbReference>
<dbReference type="AlphaFoldDB" id="A0A495WJG9"/>
<dbReference type="Pfam" id="PF01590">
    <property type="entry name" value="GAF"/>
    <property type="match status" value="1"/>
</dbReference>
<keyword evidence="8" id="KW-1185">Reference proteome</keyword>
<dbReference type="Pfam" id="PF02954">
    <property type="entry name" value="HTH_8"/>
    <property type="match status" value="1"/>
</dbReference>
<dbReference type="SUPFAM" id="SSF55781">
    <property type="entry name" value="GAF domain-like"/>
    <property type="match status" value="1"/>
</dbReference>
<dbReference type="InterPro" id="IPR035965">
    <property type="entry name" value="PAS-like_dom_sf"/>
</dbReference>
<evidence type="ECO:0000313" key="8">
    <source>
        <dbReference type="Proteomes" id="UP000270626"/>
    </source>
</evidence>
<dbReference type="SUPFAM" id="SSF52540">
    <property type="entry name" value="P-loop containing nucleoside triphosphate hydrolases"/>
    <property type="match status" value="1"/>
</dbReference>
<dbReference type="CDD" id="cd00130">
    <property type="entry name" value="PAS"/>
    <property type="match status" value="1"/>
</dbReference>
<dbReference type="GO" id="GO:0043565">
    <property type="term" value="F:sequence-specific DNA binding"/>
    <property type="evidence" value="ECO:0007669"/>
    <property type="project" value="InterPro"/>
</dbReference>
<dbReference type="SUPFAM" id="SSF46689">
    <property type="entry name" value="Homeodomain-like"/>
    <property type="match status" value="1"/>
</dbReference>
<dbReference type="InterPro" id="IPR009057">
    <property type="entry name" value="Homeodomain-like_sf"/>
</dbReference>